<keyword evidence="4" id="KW-0521">NADP</keyword>
<feature type="binding site" evidence="8">
    <location>
        <position position="138"/>
    </location>
    <ligand>
        <name>(6S)-NADPHX</name>
        <dbReference type="ChEBI" id="CHEBI:64076"/>
    </ligand>
</feature>
<dbReference type="Gene3D" id="3.40.1190.20">
    <property type="match status" value="1"/>
</dbReference>
<dbReference type="PANTHER" id="PTHR12592:SF0">
    <property type="entry name" value="ATP-DEPENDENT (S)-NAD(P)H-HYDRATE DEHYDRATASE"/>
    <property type="match status" value="1"/>
</dbReference>
<keyword evidence="5 8" id="KW-0520">NAD</keyword>
<evidence type="ECO:0000256" key="7">
    <source>
        <dbReference type="ARBA" id="ARBA00047472"/>
    </source>
</evidence>
<comment type="function">
    <text evidence="8">Catalyzes the dehydration of the S-form of NAD(P)HX at the expense of ATP, which is converted to ADP. Together with NAD(P)HX epimerase, which catalyzes the epimerization of the S- and R-forms, the enzyme allows the repair of both epimers of NAD(P)HX, a damaged form of NAD(P)H that is a result of enzymatic or heat-dependent hydration.</text>
</comment>
<dbReference type="Pfam" id="PF01256">
    <property type="entry name" value="Carb_kinase"/>
    <property type="match status" value="1"/>
</dbReference>
<gene>
    <name evidence="10" type="ORF">Bhyg_17674</name>
</gene>
<dbReference type="InterPro" id="IPR029056">
    <property type="entry name" value="Ribokinase-like"/>
</dbReference>
<keyword evidence="3 8" id="KW-0067">ATP-binding</keyword>
<keyword evidence="2 8" id="KW-0547">Nucleotide-binding</keyword>
<evidence type="ECO:0000256" key="8">
    <source>
        <dbReference type="HAMAP-Rule" id="MF_03157"/>
    </source>
</evidence>
<dbReference type="PROSITE" id="PS51383">
    <property type="entry name" value="YJEF_C_3"/>
    <property type="match status" value="1"/>
</dbReference>
<feature type="domain" description="YjeF C-terminal" evidence="9">
    <location>
        <begin position="38"/>
        <end position="315"/>
    </location>
</feature>
<proteinExistence type="inferred from homology"/>
<dbReference type="InterPro" id="IPR017953">
    <property type="entry name" value="Carbohydrate_kinase_pred_CS"/>
</dbReference>
<evidence type="ECO:0000313" key="10">
    <source>
        <dbReference type="EMBL" id="KAJ6627769.1"/>
    </source>
</evidence>
<comment type="catalytic activity">
    <reaction evidence="7 8">
        <text>(6S)-NADPHX + ATP = ADP + phosphate + NADPH + H(+)</text>
        <dbReference type="Rhea" id="RHEA:32231"/>
        <dbReference type="ChEBI" id="CHEBI:15378"/>
        <dbReference type="ChEBI" id="CHEBI:30616"/>
        <dbReference type="ChEBI" id="CHEBI:43474"/>
        <dbReference type="ChEBI" id="CHEBI:57783"/>
        <dbReference type="ChEBI" id="CHEBI:64076"/>
        <dbReference type="ChEBI" id="CHEBI:456216"/>
        <dbReference type="EC" id="4.2.1.93"/>
    </reaction>
</comment>
<keyword evidence="1 8" id="KW-0597">Phosphoprotein</keyword>
<sequence length="320" mass="35082">MKIFTSLVSFLTISITSRRLIFAKEFSMTNASISDNLLMEQVRDIVPKLSNDRHKGQAGRIGVVGGSKEYPGAPYFSAISALKLGADLVHVFCTSSAAPVIKSYSPDLIVHPLLDSDDAVSTIEPWLERLHVIVIGPGLGRETSILTTVSELVKLCRRLNKRLVFDADGLFLINQDISLIRDYPGTILTPNAAEFSRLFGDTVAEKMKELGEGVTVIKKGSKDQIYNSTNGTVLHECPAGGSGRRCGGQGDLMSGVIATFYHWSLEKKHPEAAFIASYAGSVLTKKCNEYAFLLKGRSMLASDMIEQIHQVFDDFFENKD</sequence>
<dbReference type="EMBL" id="WJQU01003088">
    <property type="protein sequence ID" value="KAJ6627769.1"/>
    <property type="molecule type" value="Genomic_DNA"/>
</dbReference>
<dbReference type="GO" id="GO:0047453">
    <property type="term" value="F:ATP-dependent NAD(P)H-hydrate dehydratase activity"/>
    <property type="evidence" value="ECO:0007669"/>
    <property type="project" value="UniProtKB-UniRule"/>
</dbReference>
<evidence type="ECO:0000313" key="11">
    <source>
        <dbReference type="Proteomes" id="UP001151699"/>
    </source>
</evidence>
<feature type="binding site" evidence="8">
    <location>
        <begin position="241"/>
        <end position="250"/>
    </location>
    <ligand>
        <name>ATP</name>
        <dbReference type="ChEBI" id="CHEBI:30616"/>
    </ligand>
</feature>
<dbReference type="SUPFAM" id="SSF53613">
    <property type="entry name" value="Ribokinase-like"/>
    <property type="match status" value="1"/>
</dbReference>
<keyword evidence="11" id="KW-1185">Reference proteome</keyword>
<evidence type="ECO:0000256" key="2">
    <source>
        <dbReference type="ARBA" id="ARBA00022741"/>
    </source>
</evidence>
<dbReference type="PROSITE" id="PS01049">
    <property type="entry name" value="YJEF_C_1"/>
    <property type="match status" value="1"/>
</dbReference>
<dbReference type="GO" id="GO:0046496">
    <property type="term" value="P:nicotinamide nucleotide metabolic process"/>
    <property type="evidence" value="ECO:0007669"/>
    <property type="project" value="UniProtKB-UniRule"/>
</dbReference>
<dbReference type="EC" id="4.2.1.93" evidence="8"/>
<dbReference type="NCBIfam" id="TIGR00196">
    <property type="entry name" value="yjeF_cterm"/>
    <property type="match status" value="1"/>
</dbReference>
<evidence type="ECO:0000256" key="1">
    <source>
        <dbReference type="ARBA" id="ARBA00022553"/>
    </source>
</evidence>
<dbReference type="OrthoDB" id="8110916at2759"/>
<feature type="binding site" evidence="8">
    <location>
        <begin position="191"/>
        <end position="197"/>
    </location>
    <ligand>
        <name>(6S)-NADPHX</name>
        <dbReference type="ChEBI" id="CHEBI:64076"/>
    </ligand>
</feature>
<comment type="catalytic activity">
    <reaction evidence="8">
        <text>(6S)-NADHX + ATP = ADP + phosphate + NADH + H(+)</text>
        <dbReference type="Rhea" id="RHEA:19017"/>
        <dbReference type="ChEBI" id="CHEBI:15378"/>
        <dbReference type="ChEBI" id="CHEBI:30616"/>
        <dbReference type="ChEBI" id="CHEBI:43474"/>
        <dbReference type="ChEBI" id="CHEBI:57945"/>
        <dbReference type="ChEBI" id="CHEBI:64074"/>
        <dbReference type="ChEBI" id="CHEBI:456216"/>
        <dbReference type="EC" id="4.2.1.93"/>
    </reaction>
</comment>
<dbReference type="HAMAP" id="MF_01965">
    <property type="entry name" value="NADHX_dehydratase"/>
    <property type="match status" value="1"/>
</dbReference>
<keyword evidence="6 8" id="KW-0456">Lyase</keyword>
<evidence type="ECO:0000256" key="4">
    <source>
        <dbReference type="ARBA" id="ARBA00022857"/>
    </source>
</evidence>
<protein>
    <recommendedName>
        <fullName evidence="8">ATP-dependent (S)-NAD(P)H-hydrate dehydratase</fullName>
        <ecNumber evidence="8">4.2.1.93</ecNumber>
    </recommendedName>
    <alternativeName>
        <fullName evidence="8">ATP-dependent NAD(P)HX dehydratase</fullName>
    </alternativeName>
</protein>
<evidence type="ECO:0000259" key="9">
    <source>
        <dbReference type="PROSITE" id="PS51383"/>
    </source>
</evidence>
<feature type="binding site" evidence="8">
    <location>
        <position position="251"/>
    </location>
    <ligand>
        <name>(6S)-NADPHX</name>
        <dbReference type="ChEBI" id="CHEBI:64076"/>
    </ligand>
</feature>
<evidence type="ECO:0000256" key="6">
    <source>
        <dbReference type="ARBA" id="ARBA00023239"/>
    </source>
</evidence>
<dbReference type="GO" id="GO:0005524">
    <property type="term" value="F:ATP binding"/>
    <property type="evidence" value="ECO:0007669"/>
    <property type="project" value="UniProtKB-KW"/>
</dbReference>
<name>A0A9Q0MIP1_9DIPT</name>
<organism evidence="10 11">
    <name type="scientific">Pseudolycoriella hygida</name>
    <dbReference type="NCBI Taxonomy" id="35572"/>
    <lineage>
        <taxon>Eukaryota</taxon>
        <taxon>Metazoa</taxon>
        <taxon>Ecdysozoa</taxon>
        <taxon>Arthropoda</taxon>
        <taxon>Hexapoda</taxon>
        <taxon>Insecta</taxon>
        <taxon>Pterygota</taxon>
        <taxon>Neoptera</taxon>
        <taxon>Endopterygota</taxon>
        <taxon>Diptera</taxon>
        <taxon>Nematocera</taxon>
        <taxon>Sciaroidea</taxon>
        <taxon>Sciaridae</taxon>
        <taxon>Pseudolycoriella</taxon>
    </lineage>
</organism>
<dbReference type="Proteomes" id="UP001151699">
    <property type="component" value="Unassembled WGS sequence"/>
</dbReference>
<comment type="similarity">
    <text evidence="8">Belongs to the NnrD/CARKD family.</text>
</comment>
<reference evidence="10" key="1">
    <citation type="submission" date="2022-07" db="EMBL/GenBank/DDBJ databases">
        <authorList>
            <person name="Trinca V."/>
            <person name="Uliana J.V.C."/>
            <person name="Torres T.T."/>
            <person name="Ward R.J."/>
            <person name="Monesi N."/>
        </authorList>
    </citation>
    <scope>NUCLEOTIDE SEQUENCE</scope>
    <source>
        <strain evidence="10">HSMRA1968</strain>
        <tissue evidence="10">Whole embryos</tissue>
    </source>
</reference>
<dbReference type="InterPro" id="IPR000631">
    <property type="entry name" value="CARKD"/>
</dbReference>
<dbReference type="PANTHER" id="PTHR12592">
    <property type="entry name" value="ATP-DEPENDENT (S)-NAD(P)H-HYDRATE DEHYDRATASE FAMILY MEMBER"/>
    <property type="match status" value="1"/>
</dbReference>
<comment type="cofactor">
    <cofactor evidence="8">
        <name>Mg(2+)</name>
        <dbReference type="ChEBI" id="CHEBI:18420"/>
    </cofactor>
</comment>
<evidence type="ECO:0000256" key="3">
    <source>
        <dbReference type="ARBA" id="ARBA00022840"/>
    </source>
</evidence>
<dbReference type="GO" id="GO:0110051">
    <property type="term" value="P:metabolite repair"/>
    <property type="evidence" value="ECO:0007669"/>
    <property type="project" value="TreeGrafter"/>
</dbReference>
<dbReference type="AlphaFoldDB" id="A0A9Q0MIP1"/>
<dbReference type="FunFam" id="3.40.1190.20:FF:000023">
    <property type="entry name" value="ATP-dependent (S)-NAD(P)H-hydrate dehydratase"/>
    <property type="match status" value="1"/>
</dbReference>
<dbReference type="CDD" id="cd01171">
    <property type="entry name" value="YXKO-related"/>
    <property type="match status" value="1"/>
</dbReference>
<evidence type="ECO:0000256" key="5">
    <source>
        <dbReference type="ARBA" id="ARBA00023027"/>
    </source>
</evidence>
<comment type="caution">
    <text evidence="10">The sequence shown here is derived from an EMBL/GenBank/DDBJ whole genome shotgun (WGS) entry which is preliminary data.</text>
</comment>
<accession>A0A9Q0MIP1</accession>
<feature type="binding site" evidence="8">
    <location>
        <begin position="219"/>
        <end position="223"/>
    </location>
    <ligand>
        <name>ATP</name>
        <dbReference type="ChEBI" id="CHEBI:30616"/>
    </ligand>
</feature>